<evidence type="ECO:0000256" key="2">
    <source>
        <dbReference type="SAM" id="SignalP"/>
    </source>
</evidence>
<organism evidence="4 5">
    <name type="scientific">Cyclotella atomus</name>
    <dbReference type="NCBI Taxonomy" id="382360"/>
    <lineage>
        <taxon>Eukaryota</taxon>
        <taxon>Sar</taxon>
        <taxon>Stramenopiles</taxon>
        <taxon>Ochrophyta</taxon>
        <taxon>Bacillariophyta</taxon>
        <taxon>Coscinodiscophyceae</taxon>
        <taxon>Thalassiosirophycidae</taxon>
        <taxon>Stephanodiscales</taxon>
        <taxon>Stephanodiscaceae</taxon>
        <taxon>Cyclotella</taxon>
    </lineage>
</organism>
<dbReference type="SUPFAM" id="SSF111331">
    <property type="entry name" value="NAD kinase/diacylglycerol kinase-like"/>
    <property type="match status" value="1"/>
</dbReference>
<feature type="compositionally biased region" description="Polar residues" evidence="1">
    <location>
        <begin position="544"/>
        <end position="560"/>
    </location>
</feature>
<evidence type="ECO:0000313" key="4">
    <source>
        <dbReference type="EMBL" id="KAL3805183.1"/>
    </source>
</evidence>
<sequence>MRWGWVHFNVVSAVLLLLLASNPCTALSSAAKESIPSVASSGESTAIETSIGKQQHQPIHIKSTAAILNVNARAVNPPLISLTRQILGDENVHVTSTADEARAAARHVIGDKYSLVIPMGGDGTLSAWIDNLVEEVMLQDGVGEVEEAVGRLPVIGYVPRGTGNGLGHVIGCYEEAVTAKQTTGENVGSIENKGFLSRINPLSRRKQNRRERTKQLLLRLKEVGDLLQQQREIQSSGGVTNQGETTSSSQLIQSKAEEIQQHLSNKCTIVEMPMMQVIHREDHATTSVSSNSTTQTDKGDLCFFAGSGFDSLMLHDFQQIKAWSSTSKSLPTFLKAALSSVAGYCVALVTLTLPQTLRYGTHKICVKVTTRDEGALWIDHRRGDFAELAVKSGACNALGVANGQAYDAHNGITNTEKKKVKHLLYSGTTGILAASTTPYYGGGLRLFPYARLIPNKLQLRLGRISPLVGFVNIPKIFEGSYREKSDKFGCLDFVGEEFDVEVSSPVYEEYLRRRRRRRGGKTRWWKRIRGKAAPNDDEKEKEVTTNGETNGSDATTTSGFPFQHSGESMGIKERFRLRVVKRPIRFVSFLRPRVIEDK</sequence>
<keyword evidence="2" id="KW-0732">Signal</keyword>
<dbReference type="Gene3D" id="3.40.50.10330">
    <property type="entry name" value="Probable inorganic polyphosphate/atp-NAD kinase, domain 1"/>
    <property type="match status" value="1"/>
</dbReference>
<feature type="chain" id="PRO_5044761102" description="DAGKc domain-containing protein" evidence="2">
    <location>
        <begin position="27"/>
        <end position="598"/>
    </location>
</feature>
<proteinExistence type="predicted"/>
<dbReference type="Proteomes" id="UP001530400">
    <property type="component" value="Unassembled WGS sequence"/>
</dbReference>
<dbReference type="EMBL" id="JALLPJ020000013">
    <property type="protein sequence ID" value="KAL3805183.1"/>
    <property type="molecule type" value="Genomic_DNA"/>
</dbReference>
<dbReference type="InterPro" id="IPR001206">
    <property type="entry name" value="Diacylglycerol_kinase_cat_dom"/>
</dbReference>
<dbReference type="AlphaFoldDB" id="A0ABD3QYC6"/>
<accession>A0ABD3QYC6</accession>
<name>A0ABD3QYC6_9STRA</name>
<gene>
    <name evidence="4" type="ORF">ACHAWO_006968</name>
</gene>
<reference evidence="4 5" key="1">
    <citation type="submission" date="2024-10" db="EMBL/GenBank/DDBJ databases">
        <title>Updated reference genomes for cyclostephanoid diatoms.</title>
        <authorList>
            <person name="Roberts W.R."/>
            <person name="Alverson A.J."/>
        </authorList>
    </citation>
    <scope>NUCLEOTIDE SEQUENCE [LARGE SCALE GENOMIC DNA]</scope>
    <source>
        <strain evidence="4 5">AJA010-31</strain>
    </source>
</reference>
<protein>
    <recommendedName>
        <fullName evidence="3">DAGKc domain-containing protein</fullName>
    </recommendedName>
</protein>
<dbReference type="InterPro" id="IPR016064">
    <property type="entry name" value="NAD/diacylglycerol_kinase_sf"/>
</dbReference>
<evidence type="ECO:0000313" key="5">
    <source>
        <dbReference type="Proteomes" id="UP001530400"/>
    </source>
</evidence>
<feature type="domain" description="DAGKc" evidence="3">
    <location>
        <begin position="91"/>
        <end position="179"/>
    </location>
</feature>
<dbReference type="InterPro" id="IPR017438">
    <property type="entry name" value="ATP-NAD_kinase_N"/>
</dbReference>
<feature type="region of interest" description="Disordered" evidence="1">
    <location>
        <begin position="535"/>
        <end position="565"/>
    </location>
</feature>
<comment type="caution">
    <text evidence="4">The sequence shown here is derived from an EMBL/GenBank/DDBJ whole genome shotgun (WGS) entry which is preliminary data.</text>
</comment>
<dbReference type="Pfam" id="PF00781">
    <property type="entry name" value="DAGK_cat"/>
    <property type="match status" value="1"/>
</dbReference>
<feature type="signal peptide" evidence="2">
    <location>
        <begin position="1"/>
        <end position="26"/>
    </location>
</feature>
<keyword evidence="5" id="KW-1185">Reference proteome</keyword>
<evidence type="ECO:0000259" key="3">
    <source>
        <dbReference type="Pfam" id="PF00781"/>
    </source>
</evidence>
<evidence type="ECO:0000256" key="1">
    <source>
        <dbReference type="SAM" id="MobiDB-lite"/>
    </source>
</evidence>